<evidence type="ECO:0000313" key="4">
    <source>
        <dbReference type="EMBL" id="NKY31517.1"/>
    </source>
</evidence>
<keyword evidence="1 2" id="KW-0238">DNA-binding</keyword>
<dbReference type="InterPro" id="IPR041583">
    <property type="entry name" value="TetR_C_31"/>
</dbReference>
<evidence type="ECO:0000313" key="5">
    <source>
        <dbReference type="Proteomes" id="UP000565715"/>
    </source>
</evidence>
<name>A0A846X7Q1_9NOCA</name>
<dbReference type="InterPro" id="IPR001647">
    <property type="entry name" value="HTH_TetR"/>
</dbReference>
<dbReference type="GO" id="GO:0003677">
    <property type="term" value="F:DNA binding"/>
    <property type="evidence" value="ECO:0007669"/>
    <property type="project" value="UniProtKB-UniRule"/>
</dbReference>
<dbReference type="PROSITE" id="PS50977">
    <property type="entry name" value="HTH_TETR_2"/>
    <property type="match status" value="1"/>
</dbReference>
<dbReference type="InterPro" id="IPR009057">
    <property type="entry name" value="Homeodomain-like_sf"/>
</dbReference>
<dbReference type="SUPFAM" id="SSF46689">
    <property type="entry name" value="Homeodomain-like"/>
    <property type="match status" value="1"/>
</dbReference>
<proteinExistence type="predicted"/>
<feature type="DNA-binding region" description="H-T-H motif" evidence="2">
    <location>
        <begin position="29"/>
        <end position="48"/>
    </location>
</feature>
<evidence type="ECO:0000256" key="2">
    <source>
        <dbReference type="PROSITE-ProRule" id="PRU00335"/>
    </source>
</evidence>
<keyword evidence="5" id="KW-1185">Reference proteome</keyword>
<comment type="caution">
    <text evidence="4">The sequence shown here is derived from an EMBL/GenBank/DDBJ whole genome shotgun (WGS) entry which is preliminary data.</text>
</comment>
<dbReference type="EMBL" id="JAAXOO010000001">
    <property type="protein sequence ID" value="NKY31517.1"/>
    <property type="molecule type" value="Genomic_DNA"/>
</dbReference>
<dbReference type="Gene3D" id="1.10.357.10">
    <property type="entry name" value="Tetracycline Repressor, domain 2"/>
    <property type="match status" value="1"/>
</dbReference>
<feature type="domain" description="HTH tetR-type" evidence="3">
    <location>
        <begin position="6"/>
        <end position="66"/>
    </location>
</feature>
<dbReference type="Proteomes" id="UP000565715">
    <property type="component" value="Unassembled WGS sequence"/>
</dbReference>
<accession>A0A846X7Q1</accession>
<reference evidence="4 5" key="1">
    <citation type="submission" date="2020-04" db="EMBL/GenBank/DDBJ databases">
        <title>MicrobeNet Type strains.</title>
        <authorList>
            <person name="Nicholson A.C."/>
        </authorList>
    </citation>
    <scope>NUCLEOTIDE SEQUENCE [LARGE SCALE GENOMIC DNA]</scope>
    <source>
        <strain evidence="4 5">DSM 45078</strain>
    </source>
</reference>
<dbReference type="RefSeq" id="WP_068049760.1">
    <property type="nucleotide sequence ID" value="NZ_JAAXOO010000001.1"/>
</dbReference>
<organism evidence="4 5">
    <name type="scientific">Nocardia speluncae</name>
    <dbReference type="NCBI Taxonomy" id="419477"/>
    <lineage>
        <taxon>Bacteria</taxon>
        <taxon>Bacillati</taxon>
        <taxon>Actinomycetota</taxon>
        <taxon>Actinomycetes</taxon>
        <taxon>Mycobacteriales</taxon>
        <taxon>Nocardiaceae</taxon>
        <taxon>Nocardia</taxon>
    </lineage>
</organism>
<gene>
    <name evidence="4" type="ORF">HGA13_00300</name>
</gene>
<dbReference type="AlphaFoldDB" id="A0A846X7Q1"/>
<dbReference type="Pfam" id="PF17940">
    <property type="entry name" value="TetR_C_31"/>
    <property type="match status" value="1"/>
</dbReference>
<sequence>MVRTNPQRRQALLDASIEVLAREGARGLTFRAVDKEAEVPAGTASNYFANRDDLLVQAGHRYYERLVPDESVMMKLQGPRSRETVTELMTEVVGRVTRFRTGYLALLELRLEATRRPELQALLTERVRADLDFNIRNHVDNGMPGDENTVVLLFLALNWLILERLTLPGVFTEEQAGELVRMAVERAIPVGDRA</sequence>
<protein>
    <submittedName>
        <fullName evidence="4">TetR family transcriptional regulator</fullName>
    </submittedName>
</protein>
<dbReference type="Pfam" id="PF00440">
    <property type="entry name" value="TetR_N"/>
    <property type="match status" value="1"/>
</dbReference>
<evidence type="ECO:0000259" key="3">
    <source>
        <dbReference type="PROSITE" id="PS50977"/>
    </source>
</evidence>
<evidence type="ECO:0000256" key="1">
    <source>
        <dbReference type="ARBA" id="ARBA00023125"/>
    </source>
</evidence>